<protein>
    <submittedName>
        <fullName evidence="1">Uncharacterized protein</fullName>
    </submittedName>
</protein>
<keyword evidence="2" id="KW-1185">Reference proteome</keyword>
<sequence length="161" mass="18105">MTRGPKLAALIFTAIVAVFLLVSRSGGTRYDALNMTLLHLEDGYILYFQPDPKYTGPEASVETLSKFADEYTSIVERMLDGLVLQKFDTLMYGFSFRLEHTKKVQEAIGSESVPQDVVGTTDDRLFRYLNLLKAKDMTRYGVMMKLERDKTLNTQGEAGSA</sequence>
<dbReference type="Proteomes" id="UP000092555">
    <property type="component" value="Unassembled WGS sequence"/>
</dbReference>
<gene>
    <name evidence="1" type="ORF">METBIDRAFT_41378</name>
</gene>
<dbReference type="AlphaFoldDB" id="A0A1A0HAB0"/>
<accession>A0A1A0HAB0</accession>
<dbReference type="EMBL" id="LXTC01000003">
    <property type="protein sequence ID" value="OBA20940.1"/>
    <property type="molecule type" value="Genomic_DNA"/>
</dbReference>
<comment type="caution">
    <text evidence="1">The sequence shown here is derived from an EMBL/GenBank/DDBJ whole genome shotgun (WGS) entry which is preliminary data.</text>
</comment>
<proteinExistence type="predicted"/>
<dbReference type="GeneID" id="30030367"/>
<organism evidence="1 2">
    <name type="scientific">Metschnikowia bicuspidata var. bicuspidata NRRL YB-4993</name>
    <dbReference type="NCBI Taxonomy" id="869754"/>
    <lineage>
        <taxon>Eukaryota</taxon>
        <taxon>Fungi</taxon>
        <taxon>Dikarya</taxon>
        <taxon>Ascomycota</taxon>
        <taxon>Saccharomycotina</taxon>
        <taxon>Pichiomycetes</taxon>
        <taxon>Metschnikowiaceae</taxon>
        <taxon>Metschnikowia</taxon>
    </lineage>
</organism>
<dbReference type="RefSeq" id="XP_018711450.1">
    <property type="nucleotide sequence ID" value="XM_018857391.1"/>
</dbReference>
<evidence type="ECO:0000313" key="2">
    <source>
        <dbReference type="Proteomes" id="UP000092555"/>
    </source>
</evidence>
<reference evidence="1 2" key="1">
    <citation type="submission" date="2016-05" db="EMBL/GenBank/DDBJ databases">
        <title>Comparative genomics of biotechnologically important yeasts.</title>
        <authorList>
            <consortium name="DOE Joint Genome Institute"/>
            <person name="Riley R."/>
            <person name="Haridas S."/>
            <person name="Wolfe K.H."/>
            <person name="Lopes M.R."/>
            <person name="Hittinger C.T."/>
            <person name="Goker M."/>
            <person name="Salamov A."/>
            <person name="Wisecaver J."/>
            <person name="Long T.M."/>
            <person name="Aerts A.L."/>
            <person name="Barry K."/>
            <person name="Choi C."/>
            <person name="Clum A."/>
            <person name="Coughlan A.Y."/>
            <person name="Deshpande S."/>
            <person name="Douglass A.P."/>
            <person name="Hanson S.J."/>
            <person name="Klenk H.-P."/>
            <person name="LaButti K."/>
            <person name="Lapidus A."/>
            <person name="Lindquist E."/>
            <person name="Lipzen A."/>
            <person name="Meier-kolthoff J.P."/>
            <person name="Ohm R.A."/>
            <person name="Otillar R.P."/>
            <person name="Pangilinan J."/>
            <person name="Peng Y."/>
            <person name="Rokas A."/>
            <person name="Rosa C.A."/>
            <person name="Scheuner C."/>
            <person name="Sibirny A.A."/>
            <person name="Slot J.C."/>
            <person name="Stielow J.B."/>
            <person name="Sun H."/>
            <person name="Kurtzman C.P."/>
            <person name="Blackwell M."/>
            <person name="Grigoriev I.V."/>
            <person name="Jeffries T.W."/>
        </authorList>
    </citation>
    <scope>NUCLEOTIDE SEQUENCE [LARGE SCALE GENOMIC DNA]</scope>
    <source>
        <strain evidence="1 2">NRRL YB-4993</strain>
    </source>
</reference>
<name>A0A1A0HAB0_9ASCO</name>
<dbReference type="OrthoDB" id="4084904at2759"/>
<evidence type="ECO:0000313" key="1">
    <source>
        <dbReference type="EMBL" id="OBA20940.1"/>
    </source>
</evidence>